<protein>
    <submittedName>
        <fullName evidence="2">Uncharacterized protein</fullName>
    </submittedName>
</protein>
<keyword evidence="3" id="KW-1185">Reference proteome</keyword>
<feature type="compositionally biased region" description="Low complexity" evidence="1">
    <location>
        <begin position="110"/>
        <end position="124"/>
    </location>
</feature>
<reference evidence="2 3" key="1">
    <citation type="submission" date="2024-09" db="EMBL/GenBank/DDBJ databases">
        <authorList>
            <person name="Sun Q."/>
            <person name="Mori K."/>
        </authorList>
    </citation>
    <scope>NUCLEOTIDE SEQUENCE [LARGE SCALE GENOMIC DNA]</scope>
    <source>
        <strain evidence="2 3">KCTC 23076</strain>
    </source>
</reference>
<sequence length="139" mass="14629">MGAGQTIGDRNGYAVFLFDHALETLGEPIKPYLCDGPVGTHLACREIDTAGGFVEMMLDGCDESGARQEVELIVPTNMIRMIVSARTEGSFGFVPRRAVPLEPALPPTGPTAAPADAQPQAVPDSGRGETPPVQTPDKP</sequence>
<organism evidence="2 3">
    <name type="scientific">Lysobacter korlensis</name>
    <dbReference type="NCBI Taxonomy" id="553636"/>
    <lineage>
        <taxon>Bacteria</taxon>
        <taxon>Pseudomonadati</taxon>
        <taxon>Pseudomonadota</taxon>
        <taxon>Gammaproteobacteria</taxon>
        <taxon>Lysobacterales</taxon>
        <taxon>Lysobacteraceae</taxon>
        <taxon>Lysobacter</taxon>
    </lineage>
</organism>
<dbReference type="Proteomes" id="UP001589896">
    <property type="component" value="Unassembled WGS sequence"/>
</dbReference>
<evidence type="ECO:0000256" key="1">
    <source>
        <dbReference type="SAM" id="MobiDB-lite"/>
    </source>
</evidence>
<proteinExistence type="predicted"/>
<accession>A0ABV6RKW6</accession>
<evidence type="ECO:0000313" key="2">
    <source>
        <dbReference type="EMBL" id="MFC0677446.1"/>
    </source>
</evidence>
<dbReference type="RefSeq" id="WP_386665941.1">
    <property type="nucleotide sequence ID" value="NZ_JBHLTG010000001.1"/>
</dbReference>
<name>A0ABV6RKW6_9GAMM</name>
<gene>
    <name evidence="2" type="ORF">ACFFGH_06210</name>
</gene>
<comment type="caution">
    <text evidence="2">The sequence shown here is derived from an EMBL/GenBank/DDBJ whole genome shotgun (WGS) entry which is preliminary data.</text>
</comment>
<evidence type="ECO:0000313" key="3">
    <source>
        <dbReference type="Proteomes" id="UP001589896"/>
    </source>
</evidence>
<dbReference type="EMBL" id="JBHLTG010000001">
    <property type="protein sequence ID" value="MFC0677446.1"/>
    <property type="molecule type" value="Genomic_DNA"/>
</dbReference>
<feature type="region of interest" description="Disordered" evidence="1">
    <location>
        <begin position="100"/>
        <end position="139"/>
    </location>
</feature>